<dbReference type="AlphaFoldDB" id="A0A7J8UUJ5"/>
<dbReference type="SMART" id="SM00239">
    <property type="entry name" value="C2"/>
    <property type="match status" value="1"/>
</dbReference>
<evidence type="ECO:0000256" key="1">
    <source>
        <dbReference type="SAM" id="MobiDB-lite"/>
    </source>
</evidence>
<dbReference type="PANTHER" id="PTHR32246">
    <property type="entry name" value="INGRESSION PROTEIN FIC1"/>
    <property type="match status" value="1"/>
</dbReference>
<dbReference type="Gene3D" id="2.60.40.150">
    <property type="entry name" value="C2 domain"/>
    <property type="match status" value="1"/>
</dbReference>
<comment type="caution">
    <text evidence="3">The sequence shown here is derived from an EMBL/GenBank/DDBJ whole genome shotgun (WGS) entry which is preliminary data.</text>
</comment>
<feature type="domain" description="C2" evidence="2">
    <location>
        <begin position="1"/>
        <end position="109"/>
    </location>
</feature>
<feature type="compositionally biased region" description="Polar residues" evidence="1">
    <location>
        <begin position="172"/>
        <end position="185"/>
    </location>
</feature>
<organism evidence="3 4">
    <name type="scientific">Gossypium klotzschianum</name>
    <dbReference type="NCBI Taxonomy" id="34286"/>
    <lineage>
        <taxon>Eukaryota</taxon>
        <taxon>Viridiplantae</taxon>
        <taxon>Streptophyta</taxon>
        <taxon>Embryophyta</taxon>
        <taxon>Tracheophyta</taxon>
        <taxon>Spermatophyta</taxon>
        <taxon>Magnoliopsida</taxon>
        <taxon>eudicotyledons</taxon>
        <taxon>Gunneridae</taxon>
        <taxon>Pentapetalae</taxon>
        <taxon>rosids</taxon>
        <taxon>malvids</taxon>
        <taxon>Malvales</taxon>
        <taxon>Malvaceae</taxon>
        <taxon>Malvoideae</taxon>
        <taxon>Gossypium</taxon>
    </lineage>
</organism>
<reference evidence="3 4" key="1">
    <citation type="journal article" date="2019" name="Genome Biol. Evol.">
        <title>Insights into the evolution of the New World diploid cottons (Gossypium, subgenus Houzingenia) based on genome sequencing.</title>
        <authorList>
            <person name="Grover C.E."/>
            <person name="Arick M.A. 2nd"/>
            <person name="Thrash A."/>
            <person name="Conover J.L."/>
            <person name="Sanders W.S."/>
            <person name="Peterson D.G."/>
            <person name="Frelichowski J.E."/>
            <person name="Scheffler J.A."/>
            <person name="Scheffler B.E."/>
            <person name="Wendel J.F."/>
        </authorList>
    </citation>
    <scope>NUCLEOTIDE SEQUENCE [LARGE SCALE GENOMIC DNA]</scope>
    <source>
        <strain evidence="3">57</strain>
        <tissue evidence="3">Leaf</tissue>
    </source>
</reference>
<dbReference type="InterPro" id="IPR035892">
    <property type="entry name" value="C2_domain_sf"/>
</dbReference>
<accession>A0A7J8UUJ5</accession>
<keyword evidence="4" id="KW-1185">Reference proteome</keyword>
<dbReference type="SUPFAM" id="SSF49562">
    <property type="entry name" value="C2 domain (Calcium/lipid-binding domain, CaLB)"/>
    <property type="match status" value="1"/>
</dbReference>
<dbReference type="OrthoDB" id="1909968at2759"/>
<dbReference type="PROSITE" id="PS50004">
    <property type="entry name" value="C2"/>
    <property type="match status" value="1"/>
</dbReference>
<dbReference type="PANTHER" id="PTHR32246:SF103">
    <property type="entry name" value="CALCIUM-DEPENDENT LIPID-BINDING (CALB DOMAIN) FAMILY PROTEIN"/>
    <property type="match status" value="1"/>
</dbReference>
<evidence type="ECO:0000259" key="2">
    <source>
        <dbReference type="PROSITE" id="PS50004"/>
    </source>
</evidence>
<name>A0A7J8UUJ5_9ROSI</name>
<gene>
    <name evidence="3" type="ORF">Goklo_021236</name>
</gene>
<feature type="compositionally biased region" description="Basic and acidic residues" evidence="1">
    <location>
        <begin position="186"/>
        <end position="203"/>
    </location>
</feature>
<dbReference type="GO" id="GO:0006952">
    <property type="term" value="P:defense response"/>
    <property type="evidence" value="ECO:0007669"/>
    <property type="project" value="InterPro"/>
</dbReference>
<dbReference type="EMBL" id="JABFAB010000007">
    <property type="protein sequence ID" value="MBA0654171.1"/>
    <property type="molecule type" value="Genomic_DNA"/>
</dbReference>
<sequence length="364" mass="40232">MMAHSRILEVTLLSAEDLLEVYKTMKTYAIVWVQPDRKLATGIDQTGGTHPAWNDKFSFRVDDKFLSSEEDAKIFVEIYAAAWVKDALVGCVNVNINDIFHLRSVTDSKISNNSTARTVTLQVRRPSGRPQGILNMEVSLVDSTMRSLPLLEEPIPKPTENDHHEDDESQNDKLNVNVNAKMTRSQSDRTELKMEDNSMERPVKGSTINGGFDASELDDKCNGSMVNGGSVCSTDVGPSASVVAAAIAHGLYKPPVNNQVQTKENLRIKEWTRKEREEEELEMKIERWEPKIPPAATVSRKSIRGKKGKGGSTKLFSCFSNSFGIEISITCGGNEAQGGINGNGSNYKVYHLSDADDDYSQSIV</sequence>
<protein>
    <recommendedName>
        <fullName evidence="2">C2 domain-containing protein</fullName>
    </recommendedName>
</protein>
<dbReference type="Proteomes" id="UP000593573">
    <property type="component" value="Unassembled WGS sequence"/>
</dbReference>
<evidence type="ECO:0000313" key="4">
    <source>
        <dbReference type="Proteomes" id="UP000593573"/>
    </source>
</evidence>
<evidence type="ECO:0000313" key="3">
    <source>
        <dbReference type="EMBL" id="MBA0654171.1"/>
    </source>
</evidence>
<dbReference type="CDD" id="cd04051">
    <property type="entry name" value="C2_SRC2_like"/>
    <property type="match status" value="1"/>
</dbReference>
<dbReference type="Pfam" id="PF00168">
    <property type="entry name" value="C2"/>
    <property type="match status" value="1"/>
</dbReference>
<proteinExistence type="predicted"/>
<dbReference type="InterPro" id="IPR044750">
    <property type="entry name" value="C2_SRC2/BAP"/>
</dbReference>
<feature type="region of interest" description="Disordered" evidence="1">
    <location>
        <begin position="152"/>
        <end position="211"/>
    </location>
</feature>
<dbReference type="InterPro" id="IPR000008">
    <property type="entry name" value="C2_dom"/>
</dbReference>